<keyword evidence="5" id="KW-1185">Reference proteome</keyword>
<feature type="region of interest" description="Disordered" evidence="2">
    <location>
        <begin position="17"/>
        <end position="36"/>
    </location>
</feature>
<comment type="caution">
    <text evidence="4">The sequence shown here is derived from an EMBL/GenBank/DDBJ whole genome shotgun (WGS) entry which is preliminary data.</text>
</comment>
<reference evidence="4 5" key="1">
    <citation type="submission" date="2019-12" db="EMBL/GenBank/DDBJ databases">
        <authorList>
            <person name="Li M."/>
        </authorList>
    </citation>
    <scope>NUCLEOTIDE SEQUENCE [LARGE SCALE GENOMIC DNA]</scope>
    <source>
        <strain evidence="4 5">GBMRC 2024</strain>
    </source>
</reference>
<evidence type="ECO:0000313" key="4">
    <source>
        <dbReference type="EMBL" id="MXN19593.1"/>
    </source>
</evidence>
<evidence type="ECO:0000256" key="1">
    <source>
        <dbReference type="ARBA" id="ARBA00023002"/>
    </source>
</evidence>
<protein>
    <submittedName>
        <fullName evidence="4">FAD-dependent oxidoreductase</fullName>
    </submittedName>
</protein>
<sequence>MLTDVVQTIPGQALPDSLYARTLPAPPPPRQPLGGPTSARVAIVGAGFTGLAAALQLARAGIDVVVLEANEPGWGASGRNGGQINPGLKSGPETVSRDLNAEMMKISQAAADTVFDLVAELGIECDIRRGGTLRAAPTAALVGDLEALTAEAARCGVSYRMLSAAEMAAATGSGRYAGGMIDPKGGQLNPLKYALGLAAAARAAGARIHGDTPVLKAEKTMNSWALTTPKGKVTADRVLFATNGYSGPLIPGLRRSLLPVFSSILASKPLPEELRKRILADGQSLFEISAVTTYYRVDAEGRLVFGGRGRMAEAGGPRAFPSLERHAEKLWPGIGKVGWDYGWNGRVALTADHYPHLHQIEQTGYVCLGYNGRGVAMATVMGLQMGALLAQPRTPAPVLPATPITPIAFQPFWPSGVAPTLAWKRLGEALRRA</sequence>
<keyword evidence="1" id="KW-0560">Oxidoreductase</keyword>
<feature type="domain" description="FAD dependent oxidoreductase" evidence="3">
    <location>
        <begin position="40"/>
        <end position="385"/>
    </location>
</feature>
<evidence type="ECO:0000259" key="3">
    <source>
        <dbReference type="Pfam" id="PF01266"/>
    </source>
</evidence>
<name>A0A6L7GA11_9RHOB</name>
<dbReference type="RefSeq" id="WP_160895716.1">
    <property type="nucleotide sequence ID" value="NZ_WUMU01000019.1"/>
</dbReference>
<organism evidence="4 5">
    <name type="scientific">Pseudooceanicola albus</name>
    <dbReference type="NCBI Taxonomy" id="2692189"/>
    <lineage>
        <taxon>Bacteria</taxon>
        <taxon>Pseudomonadati</taxon>
        <taxon>Pseudomonadota</taxon>
        <taxon>Alphaproteobacteria</taxon>
        <taxon>Rhodobacterales</taxon>
        <taxon>Paracoccaceae</taxon>
        <taxon>Pseudooceanicola</taxon>
    </lineage>
</organism>
<gene>
    <name evidence="4" type="ORF">GR170_17305</name>
</gene>
<dbReference type="PANTHER" id="PTHR13847">
    <property type="entry name" value="SARCOSINE DEHYDROGENASE-RELATED"/>
    <property type="match status" value="1"/>
</dbReference>
<dbReference type="GO" id="GO:0005737">
    <property type="term" value="C:cytoplasm"/>
    <property type="evidence" value="ECO:0007669"/>
    <property type="project" value="TreeGrafter"/>
</dbReference>
<dbReference type="PANTHER" id="PTHR13847:SF281">
    <property type="entry name" value="FAD DEPENDENT OXIDOREDUCTASE DOMAIN-CONTAINING PROTEIN"/>
    <property type="match status" value="1"/>
</dbReference>
<accession>A0A6L7GA11</accession>
<dbReference type="Gene3D" id="3.50.50.60">
    <property type="entry name" value="FAD/NAD(P)-binding domain"/>
    <property type="match status" value="1"/>
</dbReference>
<evidence type="ECO:0000313" key="5">
    <source>
        <dbReference type="Proteomes" id="UP000477911"/>
    </source>
</evidence>
<dbReference type="AlphaFoldDB" id="A0A6L7GA11"/>
<dbReference type="GO" id="GO:0016491">
    <property type="term" value="F:oxidoreductase activity"/>
    <property type="evidence" value="ECO:0007669"/>
    <property type="project" value="UniProtKB-KW"/>
</dbReference>
<proteinExistence type="predicted"/>
<dbReference type="EMBL" id="WUMU01000019">
    <property type="protein sequence ID" value="MXN19593.1"/>
    <property type="molecule type" value="Genomic_DNA"/>
</dbReference>
<dbReference type="InterPro" id="IPR036188">
    <property type="entry name" value="FAD/NAD-bd_sf"/>
</dbReference>
<dbReference type="Gene3D" id="3.30.9.10">
    <property type="entry name" value="D-Amino Acid Oxidase, subunit A, domain 2"/>
    <property type="match status" value="1"/>
</dbReference>
<dbReference type="InterPro" id="IPR006076">
    <property type="entry name" value="FAD-dep_OxRdtase"/>
</dbReference>
<dbReference type="Proteomes" id="UP000477911">
    <property type="component" value="Unassembled WGS sequence"/>
</dbReference>
<dbReference type="Pfam" id="PF01266">
    <property type="entry name" value="DAO"/>
    <property type="match status" value="1"/>
</dbReference>
<dbReference type="SUPFAM" id="SSF51905">
    <property type="entry name" value="FAD/NAD(P)-binding domain"/>
    <property type="match status" value="1"/>
</dbReference>
<evidence type="ECO:0000256" key="2">
    <source>
        <dbReference type="SAM" id="MobiDB-lite"/>
    </source>
</evidence>